<name>A0AAN7TFA6_9PEZI</name>
<evidence type="ECO:0000259" key="1">
    <source>
        <dbReference type="Pfam" id="PF02492"/>
    </source>
</evidence>
<dbReference type="AlphaFoldDB" id="A0AAN7TFA6"/>
<dbReference type="GO" id="GO:0005737">
    <property type="term" value="C:cytoplasm"/>
    <property type="evidence" value="ECO:0007669"/>
    <property type="project" value="TreeGrafter"/>
</dbReference>
<gene>
    <name evidence="2" type="ORF">LTR62_004784</name>
</gene>
<accession>A0AAN7TFA6</accession>
<dbReference type="SUPFAM" id="SSF52540">
    <property type="entry name" value="P-loop containing nucleoside triphosphate hydrolases"/>
    <property type="match status" value="1"/>
</dbReference>
<organism evidence="2 3">
    <name type="scientific">Meristemomyces frigidus</name>
    <dbReference type="NCBI Taxonomy" id="1508187"/>
    <lineage>
        <taxon>Eukaryota</taxon>
        <taxon>Fungi</taxon>
        <taxon>Dikarya</taxon>
        <taxon>Ascomycota</taxon>
        <taxon>Pezizomycotina</taxon>
        <taxon>Dothideomycetes</taxon>
        <taxon>Dothideomycetidae</taxon>
        <taxon>Mycosphaerellales</taxon>
        <taxon>Teratosphaeriaceae</taxon>
        <taxon>Meristemomyces</taxon>
    </lineage>
</organism>
<dbReference type="Gene3D" id="3.30.1220.10">
    <property type="entry name" value="CobW-like, C-terminal domain"/>
    <property type="match status" value="1"/>
</dbReference>
<dbReference type="CDD" id="cd03112">
    <property type="entry name" value="CobW-like"/>
    <property type="match status" value="1"/>
</dbReference>
<feature type="domain" description="CobW/HypB/UreG nucleotide-binding" evidence="1">
    <location>
        <begin position="38"/>
        <end position="243"/>
    </location>
</feature>
<dbReference type="InterPro" id="IPR036627">
    <property type="entry name" value="CobW-likC_sf"/>
</dbReference>
<dbReference type="PANTHER" id="PTHR13748:SF31">
    <property type="entry name" value="ZINC-REGULATED GTPASE METALLOPROTEIN ACTIVATOR 1A-RELATED"/>
    <property type="match status" value="1"/>
</dbReference>
<dbReference type="Proteomes" id="UP001310890">
    <property type="component" value="Unassembled WGS sequence"/>
</dbReference>
<reference evidence="2" key="1">
    <citation type="submission" date="2023-08" db="EMBL/GenBank/DDBJ databases">
        <title>Black Yeasts Isolated from many extreme environments.</title>
        <authorList>
            <person name="Coleine C."/>
            <person name="Stajich J.E."/>
            <person name="Selbmann L."/>
        </authorList>
    </citation>
    <scope>NUCLEOTIDE SEQUENCE</scope>
    <source>
        <strain evidence="2">CCFEE 5401</strain>
    </source>
</reference>
<evidence type="ECO:0000313" key="3">
    <source>
        <dbReference type="Proteomes" id="UP001310890"/>
    </source>
</evidence>
<dbReference type="EMBL" id="JAVRRL010000037">
    <property type="protein sequence ID" value="KAK5111679.1"/>
    <property type="molecule type" value="Genomic_DNA"/>
</dbReference>
<dbReference type="InterPro" id="IPR027417">
    <property type="entry name" value="P-loop_NTPase"/>
</dbReference>
<sequence>MEEDDELPPMLVAASEGNQVLAASSVRGAGNAPITKVPITIITGYLGAGKTTLLNYILTARHGKKIAVILNEFGNSSDIEKSLTINQGDQKVEEWLELANGCICCSVKDSGVNAIESLMEKQGSLFDYILLETTGLADPGNIAPIFWVDEGLGSTIYLDSIVTLVDAKNILRGLDEPMGEEAVGGEEGSGHWHEHGGGAVMSVAHLQISHADVIVINKADSVTEEELRKVRERVQSINGLAQIHVTDHSRVPELEGVVLDLHAYDRVDAASLDFASKGHSHLDPSISSITLQVPLLTGSKLEQLDAWLRSVLWAHELPHVQELKDWEIHRTKGRLTLSDSRVKMLQGVREIFEIVDSVNSDDASMDFGKIVLIGRNIGGETEAAAFRNSFSQALREP</sequence>
<dbReference type="InterPro" id="IPR051316">
    <property type="entry name" value="Zinc-reg_GTPase_activator"/>
</dbReference>
<dbReference type="Pfam" id="PF02492">
    <property type="entry name" value="cobW"/>
    <property type="match status" value="1"/>
</dbReference>
<comment type="caution">
    <text evidence="2">The sequence shown here is derived from an EMBL/GenBank/DDBJ whole genome shotgun (WGS) entry which is preliminary data.</text>
</comment>
<dbReference type="InterPro" id="IPR003495">
    <property type="entry name" value="CobW/HypB/UreG_nucleotide-bd"/>
</dbReference>
<dbReference type="Gene3D" id="3.40.50.300">
    <property type="entry name" value="P-loop containing nucleotide triphosphate hydrolases"/>
    <property type="match status" value="1"/>
</dbReference>
<dbReference type="PANTHER" id="PTHR13748">
    <property type="entry name" value="COBW-RELATED"/>
    <property type="match status" value="1"/>
</dbReference>
<evidence type="ECO:0000313" key="2">
    <source>
        <dbReference type="EMBL" id="KAK5111679.1"/>
    </source>
</evidence>
<proteinExistence type="predicted"/>
<protein>
    <recommendedName>
        <fullName evidence="1">CobW/HypB/UreG nucleotide-binding domain-containing protein</fullName>
    </recommendedName>
</protein>
<dbReference type="SUPFAM" id="SSF90002">
    <property type="entry name" value="Hypothetical protein YjiA, C-terminal domain"/>
    <property type="match status" value="1"/>
</dbReference>